<keyword evidence="3" id="KW-1185">Reference proteome</keyword>
<dbReference type="Proteomes" id="UP000054321">
    <property type="component" value="Unassembled WGS sequence"/>
</dbReference>
<protein>
    <recommendedName>
        <fullName evidence="4">Stc1 domain-containing protein</fullName>
    </recommendedName>
</protein>
<name>A0A0C3CFF3_OIDMZ</name>
<evidence type="ECO:0008006" key="4">
    <source>
        <dbReference type="Google" id="ProtNLM"/>
    </source>
</evidence>
<reference evidence="3" key="2">
    <citation type="submission" date="2015-01" db="EMBL/GenBank/DDBJ databases">
        <title>Evolutionary Origins and Diversification of the Mycorrhizal Mutualists.</title>
        <authorList>
            <consortium name="DOE Joint Genome Institute"/>
            <consortium name="Mycorrhizal Genomics Consortium"/>
            <person name="Kohler A."/>
            <person name="Kuo A."/>
            <person name="Nagy L.G."/>
            <person name="Floudas D."/>
            <person name="Copeland A."/>
            <person name="Barry K.W."/>
            <person name="Cichocki N."/>
            <person name="Veneault-Fourrey C."/>
            <person name="LaButti K."/>
            <person name="Lindquist E.A."/>
            <person name="Lipzen A."/>
            <person name="Lundell T."/>
            <person name="Morin E."/>
            <person name="Murat C."/>
            <person name="Riley R."/>
            <person name="Ohm R."/>
            <person name="Sun H."/>
            <person name="Tunlid A."/>
            <person name="Henrissat B."/>
            <person name="Grigoriev I.V."/>
            <person name="Hibbett D.S."/>
            <person name="Martin F."/>
        </authorList>
    </citation>
    <scope>NUCLEOTIDE SEQUENCE [LARGE SCALE GENOMIC DNA]</scope>
    <source>
        <strain evidence="3">Zn</strain>
    </source>
</reference>
<organism evidence="2 3">
    <name type="scientific">Oidiodendron maius (strain Zn)</name>
    <dbReference type="NCBI Taxonomy" id="913774"/>
    <lineage>
        <taxon>Eukaryota</taxon>
        <taxon>Fungi</taxon>
        <taxon>Dikarya</taxon>
        <taxon>Ascomycota</taxon>
        <taxon>Pezizomycotina</taxon>
        <taxon>Leotiomycetes</taxon>
        <taxon>Leotiomycetes incertae sedis</taxon>
        <taxon>Myxotrichaceae</taxon>
        <taxon>Oidiodendron</taxon>
    </lineage>
</organism>
<evidence type="ECO:0000313" key="3">
    <source>
        <dbReference type="Proteomes" id="UP000054321"/>
    </source>
</evidence>
<dbReference type="EMBL" id="KN832881">
    <property type="protein sequence ID" value="KIM97658.1"/>
    <property type="molecule type" value="Genomic_DNA"/>
</dbReference>
<sequence>MERKMGKRTFFRSLFSIFLSTKDVCDCTTIKLRRDGACTACSMKFEEQNQPTWSLNRGDADDKARETYDKWQADQKTKLAEHSRRFNFLCSICADEGRNTLPEERNLAINGGLCCARGLEEYVTQGQRGERYGRSRRGRPSITNTSAVSPRTSRGEQRQTTCFDPPAQIIAPRNERPPESRSRKPHESAEIRPASVKDCLSLPATRLSVLSSPGKFPSPMHKQPDINWDQWAQAVQTNHGRYPPTSSPPRRPLPDRPSRRQAGLSRQYSSHRGEAGKEPLNPHPSTSQLPPIQVSPFRISGFSMNSAQSLHIADPGPSSSPGPESSILSPEFPSRAFTTRRANMPDQPLRSVASTLEIAVDETMEFWNK</sequence>
<dbReference type="AlphaFoldDB" id="A0A0C3CFF3"/>
<feature type="compositionally biased region" description="Basic and acidic residues" evidence="1">
    <location>
        <begin position="173"/>
        <end position="190"/>
    </location>
</feature>
<evidence type="ECO:0000256" key="1">
    <source>
        <dbReference type="SAM" id="MobiDB-lite"/>
    </source>
</evidence>
<evidence type="ECO:0000313" key="2">
    <source>
        <dbReference type="EMBL" id="KIM97658.1"/>
    </source>
</evidence>
<accession>A0A0C3CFF3</accession>
<feature type="region of interest" description="Disordered" evidence="1">
    <location>
        <begin position="238"/>
        <end position="293"/>
    </location>
</feature>
<feature type="compositionally biased region" description="Low complexity" evidence="1">
    <location>
        <begin position="315"/>
        <end position="331"/>
    </location>
</feature>
<feature type="region of interest" description="Disordered" evidence="1">
    <location>
        <begin position="308"/>
        <end position="335"/>
    </location>
</feature>
<feature type="region of interest" description="Disordered" evidence="1">
    <location>
        <begin position="126"/>
        <end position="197"/>
    </location>
</feature>
<gene>
    <name evidence="2" type="ORF">OIDMADRAFT_31593</name>
</gene>
<feature type="compositionally biased region" description="Polar residues" evidence="1">
    <location>
        <begin position="141"/>
        <end position="162"/>
    </location>
</feature>
<reference evidence="2 3" key="1">
    <citation type="submission" date="2014-04" db="EMBL/GenBank/DDBJ databases">
        <authorList>
            <consortium name="DOE Joint Genome Institute"/>
            <person name="Kuo A."/>
            <person name="Martino E."/>
            <person name="Perotto S."/>
            <person name="Kohler A."/>
            <person name="Nagy L.G."/>
            <person name="Floudas D."/>
            <person name="Copeland A."/>
            <person name="Barry K.W."/>
            <person name="Cichocki N."/>
            <person name="Veneault-Fourrey C."/>
            <person name="LaButti K."/>
            <person name="Lindquist E.A."/>
            <person name="Lipzen A."/>
            <person name="Lundell T."/>
            <person name="Morin E."/>
            <person name="Murat C."/>
            <person name="Sun H."/>
            <person name="Tunlid A."/>
            <person name="Henrissat B."/>
            <person name="Grigoriev I.V."/>
            <person name="Hibbett D.S."/>
            <person name="Martin F."/>
            <person name="Nordberg H.P."/>
            <person name="Cantor M.N."/>
            <person name="Hua S.X."/>
        </authorList>
    </citation>
    <scope>NUCLEOTIDE SEQUENCE [LARGE SCALE GENOMIC DNA]</scope>
    <source>
        <strain evidence="2 3">Zn</strain>
    </source>
</reference>
<dbReference type="InParanoid" id="A0A0C3CFF3"/>
<proteinExistence type="predicted"/>
<dbReference type="HOGENOM" id="CLU_750276_0_0_1"/>